<proteinExistence type="inferred from homology"/>
<evidence type="ECO:0000313" key="4">
    <source>
        <dbReference type="EMBL" id="PVD33114.1"/>
    </source>
</evidence>
<comment type="caution">
    <text evidence="4">The sequence shown here is derived from an EMBL/GenBank/DDBJ whole genome shotgun (WGS) entry which is preliminary data.</text>
</comment>
<evidence type="ECO:0000256" key="1">
    <source>
        <dbReference type="ARBA" id="ARBA00005771"/>
    </source>
</evidence>
<reference evidence="4 5" key="1">
    <citation type="submission" date="2018-04" db="EMBL/GenBank/DDBJ databases">
        <title>The genome of golden apple snail Pomacea canaliculata provides insight into stress tolerance and invasive adaptation.</title>
        <authorList>
            <person name="Liu C."/>
            <person name="Liu B."/>
            <person name="Ren Y."/>
            <person name="Zhang Y."/>
            <person name="Wang H."/>
            <person name="Li S."/>
            <person name="Jiang F."/>
            <person name="Yin L."/>
            <person name="Zhang G."/>
            <person name="Qian W."/>
            <person name="Fan W."/>
        </authorList>
    </citation>
    <scope>NUCLEOTIDE SEQUENCE [LARGE SCALE GENOMIC DNA]</scope>
    <source>
        <strain evidence="4">SZHN2017</strain>
        <tissue evidence="4">Muscle</tissue>
    </source>
</reference>
<comment type="similarity">
    <text evidence="1">Belongs to the sulfotransferase 1 family.</text>
</comment>
<dbReference type="InterPro" id="IPR027417">
    <property type="entry name" value="P-loop_NTPase"/>
</dbReference>
<dbReference type="OrthoDB" id="6048410at2759"/>
<gene>
    <name evidence="4" type="ORF">C0Q70_08563</name>
</gene>
<dbReference type="EMBL" id="PZQS01000004">
    <property type="protein sequence ID" value="PVD33114.1"/>
    <property type="molecule type" value="Genomic_DNA"/>
</dbReference>
<evidence type="ECO:0000313" key="5">
    <source>
        <dbReference type="Proteomes" id="UP000245119"/>
    </source>
</evidence>
<evidence type="ECO:0000259" key="3">
    <source>
        <dbReference type="Pfam" id="PF00685"/>
    </source>
</evidence>
<dbReference type="Gene3D" id="3.40.50.300">
    <property type="entry name" value="P-loop containing nucleotide triphosphate hydrolases"/>
    <property type="match status" value="1"/>
</dbReference>
<dbReference type="GO" id="GO:0008146">
    <property type="term" value="F:sulfotransferase activity"/>
    <property type="evidence" value="ECO:0007669"/>
    <property type="project" value="InterPro"/>
</dbReference>
<dbReference type="Pfam" id="PF00685">
    <property type="entry name" value="Sulfotransfer_1"/>
    <property type="match status" value="1"/>
</dbReference>
<dbReference type="SUPFAM" id="SSF52540">
    <property type="entry name" value="P-loop containing nucleoside triphosphate hydrolases"/>
    <property type="match status" value="1"/>
</dbReference>
<protein>
    <recommendedName>
        <fullName evidence="3">Sulfotransferase domain-containing protein</fullName>
    </recommendedName>
</protein>
<accession>A0A2T7PI76</accession>
<evidence type="ECO:0000256" key="2">
    <source>
        <dbReference type="ARBA" id="ARBA00022679"/>
    </source>
</evidence>
<organism evidence="4 5">
    <name type="scientific">Pomacea canaliculata</name>
    <name type="common">Golden apple snail</name>
    <dbReference type="NCBI Taxonomy" id="400727"/>
    <lineage>
        <taxon>Eukaryota</taxon>
        <taxon>Metazoa</taxon>
        <taxon>Spiralia</taxon>
        <taxon>Lophotrochozoa</taxon>
        <taxon>Mollusca</taxon>
        <taxon>Gastropoda</taxon>
        <taxon>Caenogastropoda</taxon>
        <taxon>Architaenioglossa</taxon>
        <taxon>Ampullarioidea</taxon>
        <taxon>Ampullariidae</taxon>
        <taxon>Pomacea</taxon>
    </lineage>
</organism>
<dbReference type="PANTHER" id="PTHR11783">
    <property type="entry name" value="SULFOTRANSFERASE SULT"/>
    <property type="match status" value="1"/>
</dbReference>
<dbReference type="AlphaFoldDB" id="A0A2T7PI76"/>
<sequence>MNFARRWFHNCRVPLVEVDGLPLPPFYLTRDAWSKHLNSIRAMKLRGDDVIICAYPKAGTHWVWEMTAMLLKEQAEYESRAKELLMLDLTPVKKLDVLPSPRILNTHLPFLMLPVQQILAERVKVVHVYRNPKDVMVSMYHHMRQFPLVRGHADSLQQCLQAFLTGRVIYGHYGHFLNQMNSFMEDNPGVPVFNIAYEDIKKDPRDSVRRLAEFLGVDVTQELVEDIVEACSFSKMKKVDEIKEQVAFFGMPIGQKLYRKGKVGDWENHLTEEESQLFDTDFSKVLDTTRFHFQDRL</sequence>
<keyword evidence="5" id="KW-1185">Reference proteome</keyword>
<feature type="domain" description="Sulfotransferase" evidence="3">
    <location>
        <begin position="48"/>
        <end position="288"/>
    </location>
</feature>
<name>A0A2T7PI76_POMCA</name>
<dbReference type="Proteomes" id="UP000245119">
    <property type="component" value="Linkage Group LG4"/>
</dbReference>
<keyword evidence="2" id="KW-0808">Transferase</keyword>
<dbReference type="InterPro" id="IPR000863">
    <property type="entry name" value="Sulfotransferase_dom"/>
</dbReference>